<evidence type="ECO:0000256" key="5">
    <source>
        <dbReference type="PROSITE-ProRule" id="PRU00221"/>
    </source>
</evidence>
<dbReference type="SUPFAM" id="SSF50978">
    <property type="entry name" value="WD40 repeat-like"/>
    <property type="match status" value="1"/>
</dbReference>
<evidence type="ECO:0000256" key="1">
    <source>
        <dbReference type="ARBA" id="ARBA00004123"/>
    </source>
</evidence>
<evidence type="ECO:0000313" key="7">
    <source>
        <dbReference type="Proteomes" id="UP001162480"/>
    </source>
</evidence>
<dbReference type="PANTHER" id="PTHR22652">
    <property type="entry name" value="NUCLEOPORIN NUP43"/>
    <property type="match status" value="1"/>
</dbReference>
<dbReference type="InterPro" id="IPR019775">
    <property type="entry name" value="WD40_repeat_CS"/>
</dbReference>
<reference evidence="6" key="1">
    <citation type="submission" date="2023-08" db="EMBL/GenBank/DDBJ databases">
        <authorList>
            <person name="Alioto T."/>
            <person name="Alioto T."/>
            <person name="Gomez Garrido J."/>
        </authorList>
    </citation>
    <scope>NUCLEOTIDE SEQUENCE</scope>
</reference>
<keyword evidence="7" id="KW-1185">Reference proteome</keyword>
<dbReference type="Proteomes" id="UP001162480">
    <property type="component" value="Chromosome 27"/>
</dbReference>
<keyword evidence="3" id="KW-0677">Repeat</keyword>
<name>A0AA36BXP1_OCTVU</name>
<dbReference type="InterPro" id="IPR015943">
    <property type="entry name" value="WD40/YVTN_repeat-like_dom_sf"/>
</dbReference>
<evidence type="ECO:0000313" key="6">
    <source>
        <dbReference type="EMBL" id="CAI9742224.1"/>
    </source>
</evidence>
<dbReference type="InterPro" id="IPR036322">
    <property type="entry name" value="WD40_repeat_dom_sf"/>
</dbReference>
<dbReference type="AlphaFoldDB" id="A0AA36BXP1"/>
<protein>
    <submittedName>
        <fullName evidence="6">Nucleoporin Nup43-like isoform X1</fullName>
    </submittedName>
</protein>
<organism evidence="6 7">
    <name type="scientific">Octopus vulgaris</name>
    <name type="common">Common octopus</name>
    <dbReference type="NCBI Taxonomy" id="6645"/>
    <lineage>
        <taxon>Eukaryota</taxon>
        <taxon>Metazoa</taxon>
        <taxon>Spiralia</taxon>
        <taxon>Lophotrochozoa</taxon>
        <taxon>Mollusca</taxon>
        <taxon>Cephalopoda</taxon>
        <taxon>Coleoidea</taxon>
        <taxon>Octopodiformes</taxon>
        <taxon>Octopoda</taxon>
        <taxon>Incirrata</taxon>
        <taxon>Octopodidae</taxon>
        <taxon>Octopus</taxon>
    </lineage>
</organism>
<feature type="repeat" description="WD" evidence="5">
    <location>
        <begin position="258"/>
        <end position="291"/>
    </location>
</feature>
<dbReference type="EMBL" id="OX597840">
    <property type="protein sequence ID" value="CAI9742224.1"/>
    <property type="molecule type" value="Genomic_DNA"/>
</dbReference>
<dbReference type="Gene3D" id="2.130.10.10">
    <property type="entry name" value="YVTN repeat-like/Quinoprotein amine dehydrogenase"/>
    <property type="match status" value="1"/>
</dbReference>
<keyword evidence="2 5" id="KW-0853">WD repeat</keyword>
<gene>
    <name evidence="6" type="ORF">OCTVUL_1B005936</name>
</gene>
<dbReference type="PROSITE" id="PS00678">
    <property type="entry name" value="WD_REPEATS_1"/>
    <property type="match status" value="1"/>
</dbReference>
<dbReference type="PANTHER" id="PTHR22652:SF0">
    <property type="entry name" value="NUCLEOPORIN NUP43"/>
    <property type="match status" value="1"/>
</dbReference>
<evidence type="ECO:0000256" key="2">
    <source>
        <dbReference type="ARBA" id="ARBA00022574"/>
    </source>
</evidence>
<dbReference type="GO" id="GO:0031080">
    <property type="term" value="C:nuclear pore outer ring"/>
    <property type="evidence" value="ECO:0007669"/>
    <property type="project" value="TreeGrafter"/>
</dbReference>
<dbReference type="PROSITE" id="PS50082">
    <property type="entry name" value="WD_REPEATS_2"/>
    <property type="match status" value="2"/>
</dbReference>
<dbReference type="InterPro" id="IPR001680">
    <property type="entry name" value="WD40_rpt"/>
</dbReference>
<feature type="repeat" description="WD" evidence="5">
    <location>
        <begin position="214"/>
        <end position="256"/>
    </location>
</feature>
<dbReference type="SMART" id="SM00320">
    <property type="entry name" value="WD40"/>
    <property type="match status" value="6"/>
</dbReference>
<comment type="subcellular location">
    <subcellularLocation>
        <location evidence="1">Nucleus</location>
    </subcellularLocation>
</comment>
<dbReference type="Pfam" id="PF00400">
    <property type="entry name" value="WD40"/>
    <property type="match status" value="2"/>
</dbReference>
<proteinExistence type="predicted"/>
<accession>A0AA36BXP1</accession>
<evidence type="ECO:0000256" key="3">
    <source>
        <dbReference type="ARBA" id="ARBA00022737"/>
    </source>
</evidence>
<sequence length="388" mass="42652">MADMNVKFISQKISKIRWKPVGASSLQKPNLFVTGSWDDEQSKLSFWTFGQHDIDYDLYTMDTETAAVDMEPQLLADITHVGDVTDLKYLDQQQVVASSSKGSVGIFKHNQNTQAVECVQTWKDLHGYNLISCPCTCVGHREDVLVTGGEDGKICVLNLEKKNVTKCIDKADSCTINSITFLRQNEILITNSTGQLKIFDLRANPSETPQTLFLSGEQVSLMCAAKHPSQQHLVATGTVDGSLCLWDLRQKTNPVTLLGGHTGPLWEVKFHSAYPNHLFTCSEDGSLWHWDNSTAASSFPYLSSPSVKPSLGGTSRKTMDIGNSGLLGSVTNNPWSLNASDRHKIEITSLLEGGSHCLSINSLDVEEETILCGGDNESIYTIPLPNLR</sequence>
<evidence type="ECO:0000256" key="4">
    <source>
        <dbReference type="ARBA" id="ARBA00023242"/>
    </source>
</evidence>
<keyword evidence="4" id="KW-0539">Nucleus</keyword>